<dbReference type="Proteomes" id="UP000596827">
    <property type="component" value="Unassembled WGS sequence"/>
</dbReference>
<comment type="caution">
    <text evidence="2">The sequence shown here is derived from an EMBL/GenBank/DDBJ whole genome shotgun (WGS) entry which is preliminary data.</text>
</comment>
<dbReference type="PANTHER" id="PTHR23150:SF19">
    <property type="entry name" value="FORMYLGLYCINE-GENERATING ENZYME"/>
    <property type="match status" value="1"/>
</dbReference>
<dbReference type="Pfam" id="PF03781">
    <property type="entry name" value="FGE-sulfatase"/>
    <property type="match status" value="1"/>
</dbReference>
<dbReference type="PANTHER" id="PTHR23150">
    <property type="entry name" value="SULFATASE MODIFYING FACTOR 1, 2"/>
    <property type="match status" value="1"/>
</dbReference>
<dbReference type="SUPFAM" id="SSF56436">
    <property type="entry name" value="C-type lectin-like"/>
    <property type="match status" value="1"/>
</dbReference>
<dbReference type="RefSeq" id="WP_187081141.1">
    <property type="nucleotide sequence ID" value="NZ_JACORU010000003.1"/>
</dbReference>
<keyword evidence="3" id="KW-1185">Reference proteome</keyword>
<evidence type="ECO:0000313" key="2">
    <source>
        <dbReference type="EMBL" id="MBC5764656.1"/>
    </source>
</evidence>
<gene>
    <name evidence="2" type="ORF">H8R02_09365</name>
</gene>
<dbReference type="InterPro" id="IPR042095">
    <property type="entry name" value="SUMF_sf"/>
</dbReference>
<dbReference type="InterPro" id="IPR016187">
    <property type="entry name" value="CTDL_fold"/>
</dbReference>
<dbReference type="InterPro" id="IPR005532">
    <property type="entry name" value="SUMF_dom"/>
</dbReference>
<dbReference type="Gene3D" id="3.90.1580.10">
    <property type="entry name" value="paralog of FGE (formylglycine-generating enzyme)"/>
    <property type="match status" value="1"/>
</dbReference>
<protein>
    <submittedName>
        <fullName evidence="2">Formylglycine-generating enzyme family protein</fullName>
    </submittedName>
</protein>
<sequence>MNGKPCCNPARHGSSVAAAFTPRTRGTAGELVALGGGEFVMGTDSLDGFPDDGEGPARTVHVDPFSITSTTVTNAQFTAFVRDTGYITQAEALGSSFVFYLQVPPALRSQIRHVPTGLPWWLEVRDACWQRPEGPGSHVRERMDHPVVHASWHDAQAYCEWAGVRLPTEAQWEFAARGSLPGARYVWGDEDPPEAHCNVWQGSFPDEPAQGWRPGTMAAASHEPNGFGLYGMAGNVWEWCEDWFHPHYHRNTAASNPVQSQPTGRRATRGGSFLCHESYCNRYRVAARGSNTPESSASNIGFRVVAAPG</sequence>
<organism evidence="2 3">
    <name type="scientific">Ramlibacter albus</name>
    <dbReference type="NCBI Taxonomy" id="2079448"/>
    <lineage>
        <taxon>Bacteria</taxon>
        <taxon>Pseudomonadati</taxon>
        <taxon>Pseudomonadota</taxon>
        <taxon>Betaproteobacteria</taxon>
        <taxon>Burkholderiales</taxon>
        <taxon>Comamonadaceae</taxon>
        <taxon>Ramlibacter</taxon>
    </lineage>
</organism>
<evidence type="ECO:0000313" key="3">
    <source>
        <dbReference type="Proteomes" id="UP000596827"/>
    </source>
</evidence>
<dbReference type="GO" id="GO:0120147">
    <property type="term" value="F:formylglycine-generating oxidase activity"/>
    <property type="evidence" value="ECO:0007669"/>
    <property type="project" value="TreeGrafter"/>
</dbReference>
<name>A0A923M6E7_9BURK</name>
<feature type="domain" description="Sulfatase-modifying factor enzyme-like" evidence="1">
    <location>
        <begin position="29"/>
        <end position="305"/>
    </location>
</feature>
<dbReference type="EMBL" id="JACORU010000003">
    <property type="protein sequence ID" value="MBC5764656.1"/>
    <property type="molecule type" value="Genomic_DNA"/>
</dbReference>
<reference evidence="2" key="1">
    <citation type="submission" date="2020-08" db="EMBL/GenBank/DDBJ databases">
        <title>Ramlibacter sp. GTP1 16S ribosomal RNA gene genome sequencing and assembly.</title>
        <authorList>
            <person name="Kang M."/>
        </authorList>
    </citation>
    <scope>NUCLEOTIDE SEQUENCE</scope>
    <source>
        <strain evidence="2">GTP1</strain>
    </source>
</reference>
<accession>A0A923M6E7</accession>
<proteinExistence type="predicted"/>
<dbReference type="AlphaFoldDB" id="A0A923M6E7"/>
<dbReference type="InterPro" id="IPR051043">
    <property type="entry name" value="Sulfatase_Mod_Factor_Kinase"/>
</dbReference>
<evidence type="ECO:0000259" key="1">
    <source>
        <dbReference type="Pfam" id="PF03781"/>
    </source>
</evidence>